<organism evidence="2">
    <name type="scientific">Cupriavidus taiwanensis</name>
    <dbReference type="NCBI Taxonomy" id="164546"/>
    <lineage>
        <taxon>Bacteria</taxon>
        <taxon>Pseudomonadati</taxon>
        <taxon>Pseudomonadota</taxon>
        <taxon>Betaproteobacteria</taxon>
        <taxon>Burkholderiales</taxon>
        <taxon>Burkholderiaceae</taxon>
        <taxon>Cupriavidus</taxon>
    </lineage>
</organism>
<evidence type="ECO:0000256" key="1">
    <source>
        <dbReference type="SAM" id="MobiDB-lite"/>
    </source>
</evidence>
<name>A0A375BXR5_9BURK</name>
<dbReference type="AlphaFoldDB" id="A0A375BXR5"/>
<gene>
    <name evidence="2" type="ORF">CBM2587_B10147</name>
</gene>
<proteinExistence type="predicted"/>
<dbReference type="Proteomes" id="UP000256780">
    <property type="component" value="Chromosome CBM2587_b"/>
</dbReference>
<protein>
    <submittedName>
        <fullName evidence="2">Uncharacterized protein</fullName>
    </submittedName>
</protein>
<dbReference type="EMBL" id="OFSQ01000029">
    <property type="protein sequence ID" value="SOY57776.1"/>
    <property type="molecule type" value="Genomic_DNA"/>
</dbReference>
<sequence>MGRSPGSTPCHTEAAARFARGEPPACDWGKPASGQ</sequence>
<feature type="compositionally biased region" description="Polar residues" evidence="1">
    <location>
        <begin position="1"/>
        <end position="10"/>
    </location>
</feature>
<reference evidence="2" key="1">
    <citation type="submission" date="2018-01" db="EMBL/GenBank/DDBJ databases">
        <authorList>
            <person name="Clerissi C."/>
        </authorList>
    </citation>
    <scope>NUCLEOTIDE SEQUENCE</scope>
    <source>
        <strain evidence="2">Cupriavidus sp. LMG 19464</strain>
    </source>
</reference>
<feature type="region of interest" description="Disordered" evidence="1">
    <location>
        <begin position="1"/>
        <end position="35"/>
    </location>
</feature>
<accession>A0A375BXR5</accession>
<evidence type="ECO:0000313" key="2">
    <source>
        <dbReference type="EMBL" id="SOY57776.1"/>
    </source>
</evidence>
<comment type="caution">
    <text evidence="2">The sequence shown here is derived from an EMBL/GenBank/DDBJ whole genome shotgun (WGS) entry which is preliminary data.</text>
</comment>